<dbReference type="Gene3D" id="1.10.10.10">
    <property type="entry name" value="Winged helix-like DNA-binding domain superfamily/Winged helix DNA-binding domain"/>
    <property type="match status" value="1"/>
</dbReference>
<evidence type="ECO:0000256" key="3">
    <source>
        <dbReference type="ARBA" id="ARBA00023163"/>
    </source>
</evidence>
<dbReference type="InterPro" id="IPR019887">
    <property type="entry name" value="Tscrpt_reg_AsnC/Lrp_C"/>
</dbReference>
<dbReference type="Gene3D" id="3.30.70.920">
    <property type="match status" value="1"/>
</dbReference>
<evidence type="ECO:0000256" key="1">
    <source>
        <dbReference type="ARBA" id="ARBA00023015"/>
    </source>
</evidence>
<feature type="domain" description="HTH asnC-type" evidence="4">
    <location>
        <begin position="1"/>
        <end position="62"/>
    </location>
</feature>
<dbReference type="InterPro" id="IPR036388">
    <property type="entry name" value="WH-like_DNA-bd_sf"/>
</dbReference>
<evidence type="ECO:0000313" key="6">
    <source>
        <dbReference type="Proteomes" id="UP001165283"/>
    </source>
</evidence>
<dbReference type="PANTHER" id="PTHR30154:SF54">
    <property type="entry name" value="POSSIBLE TRANSCRIPTIONAL REGULATORY PROTEIN (PROBABLY LRP_ASNC-FAMILY)"/>
    <property type="match status" value="1"/>
</dbReference>
<keyword evidence="1" id="KW-0805">Transcription regulation</keyword>
<keyword evidence="6" id="KW-1185">Reference proteome</keyword>
<dbReference type="InterPro" id="IPR000485">
    <property type="entry name" value="AsnC-type_HTH_dom"/>
</dbReference>
<proteinExistence type="predicted"/>
<dbReference type="SUPFAM" id="SSF54909">
    <property type="entry name" value="Dimeric alpha+beta barrel"/>
    <property type="match status" value="1"/>
</dbReference>
<protein>
    <submittedName>
        <fullName evidence="5">Lrp/AsnC family transcriptional regulator</fullName>
    </submittedName>
</protein>
<dbReference type="EMBL" id="JAGSOV010000053">
    <property type="protein sequence ID" value="MCO1658343.1"/>
    <property type="molecule type" value="Genomic_DNA"/>
</dbReference>
<sequence length="150" mass="16611">MDELDSAILAELQSDARQTNRELARRLGVAASTCLQRVRALVHRGVIRGFRAEVDLIALNRGVQALVTVTVRPLQRRVIDDFKAAAAAMPEVLSVFVLAGNDDFLVHVAVPSLDHLHGFLVDRLSQRREVVSFRTSVVYQQVHNPVLAPL</sequence>
<keyword evidence="3" id="KW-0804">Transcription</keyword>
<dbReference type="InterPro" id="IPR019888">
    <property type="entry name" value="Tscrpt_reg_AsnC-like"/>
</dbReference>
<dbReference type="RefSeq" id="WP_252442192.1">
    <property type="nucleotide sequence ID" value="NZ_JAGSOV010000053.1"/>
</dbReference>
<dbReference type="PRINTS" id="PR00033">
    <property type="entry name" value="HTHASNC"/>
</dbReference>
<dbReference type="SMART" id="SM00344">
    <property type="entry name" value="HTH_ASNC"/>
    <property type="match status" value="1"/>
</dbReference>
<accession>A0ABT1A5Q4</accession>
<keyword evidence="2" id="KW-0238">DNA-binding</keyword>
<evidence type="ECO:0000313" key="5">
    <source>
        <dbReference type="EMBL" id="MCO1658343.1"/>
    </source>
</evidence>
<organism evidence="5 6">
    <name type="scientific">Pseudonocardia humida</name>
    <dbReference type="NCBI Taxonomy" id="2800819"/>
    <lineage>
        <taxon>Bacteria</taxon>
        <taxon>Bacillati</taxon>
        <taxon>Actinomycetota</taxon>
        <taxon>Actinomycetes</taxon>
        <taxon>Pseudonocardiales</taxon>
        <taxon>Pseudonocardiaceae</taxon>
        <taxon>Pseudonocardia</taxon>
    </lineage>
</organism>
<evidence type="ECO:0000256" key="2">
    <source>
        <dbReference type="ARBA" id="ARBA00023125"/>
    </source>
</evidence>
<dbReference type="SUPFAM" id="SSF46785">
    <property type="entry name" value="Winged helix' DNA-binding domain"/>
    <property type="match status" value="1"/>
</dbReference>
<dbReference type="PANTHER" id="PTHR30154">
    <property type="entry name" value="LEUCINE-RESPONSIVE REGULATORY PROTEIN"/>
    <property type="match status" value="1"/>
</dbReference>
<gene>
    <name evidence="5" type="ORF">KDL28_25085</name>
</gene>
<dbReference type="Proteomes" id="UP001165283">
    <property type="component" value="Unassembled WGS sequence"/>
</dbReference>
<comment type="caution">
    <text evidence="5">The sequence shown here is derived from an EMBL/GenBank/DDBJ whole genome shotgun (WGS) entry which is preliminary data.</text>
</comment>
<name>A0ABT1A5Q4_9PSEU</name>
<evidence type="ECO:0000259" key="4">
    <source>
        <dbReference type="PROSITE" id="PS50956"/>
    </source>
</evidence>
<dbReference type="Pfam" id="PF13412">
    <property type="entry name" value="HTH_24"/>
    <property type="match status" value="1"/>
</dbReference>
<dbReference type="InterPro" id="IPR036390">
    <property type="entry name" value="WH_DNA-bd_sf"/>
</dbReference>
<dbReference type="Pfam" id="PF01037">
    <property type="entry name" value="AsnC_trans_reg"/>
    <property type="match status" value="1"/>
</dbReference>
<reference evidence="5" key="1">
    <citation type="submission" date="2021-04" db="EMBL/GenBank/DDBJ databases">
        <title>Pseudonocardia sp. nov., isolated from sandy soil of mangrove forest.</title>
        <authorList>
            <person name="Zan Z."/>
            <person name="Huang R."/>
            <person name="Liu W."/>
        </authorList>
    </citation>
    <scope>NUCLEOTIDE SEQUENCE</scope>
    <source>
        <strain evidence="5">S2-4</strain>
    </source>
</reference>
<dbReference type="PROSITE" id="PS50956">
    <property type="entry name" value="HTH_ASNC_2"/>
    <property type="match status" value="1"/>
</dbReference>
<dbReference type="InterPro" id="IPR011008">
    <property type="entry name" value="Dimeric_a/b-barrel"/>
</dbReference>